<dbReference type="RefSeq" id="WP_310098993.1">
    <property type="nucleotide sequence ID" value="NZ_JAVDUU010000003.1"/>
</dbReference>
<sequence>MKEPLIDSEDPELEYNPYDVSYLQYKSKLFTGTLIYTDTTPNSFQEYTDGDYDGRRISYHKNGMLHEDAIYKNGAYISGKEWYDNGQLRYDSNDDKVIWDSDGLLTRKDWIYFYKNGNPKTKKDEFGTYFLSPNGDIAISISPFLGEKSPCRNKTTFFDKIITAFLSDLFENIYNNGDDNRDSRTNLGYQIKHYIICLYRQGFKSKSINITEQIIDDAVKRKDSNLIMSSDDSVMIHNYLSLKKHLEEDRIIELYPYHTDECVKIIFD</sequence>
<dbReference type="Gene3D" id="3.90.930.1">
    <property type="match status" value="1"/>
</dbReference>
<protein>
    <recommendedName>
        <fullName evidence="3">MORN repeat variant</fullName>
    </recommendedName>
</protein>
<dbReference type="SUPFAM" id="SSF82185">
    <property type="entry name" value="Histone H3 K4-specific methyltransferase SET7/9 N-terminal domain"/>
    <property type="match status" value="1"/>
</dbReference>
<evidence type="ECO:0008006" key="3">
    <source>
        <dbReference type="Google" id="ProtNLM"/>
    </source>
</evidence>
<gene>
    <name evidence="1" type="ORF">J2W55_003772</name>
</gene>
<dbReference type="EMBL" id="JAVDUU010000003">
    <property type="protein sequence ID" value="MDR6943919.1"/>
    <property type="molecule type" value="Genomic_DNA"/>
</dbReference>
<organism evidence="1 2">
    <name type="scientific">Mucilaginibacter pocheonensis</name>
    <dbReference type="NCBI Taxonomy" id="398050"/>
    <lineage>
        <taxon>Bacteria</taxon>
        <taxon>Pseudomonadati</taxon>
        <taxon>Bacteroidota</taxon>
        <taxon>Sphingobacteriia</taxon>
        <taxon>Sphingobacteriales</taxon>
        <taxon>Sphingobacteriaceae</taxon>
        <taxon>Mucilaginibacter</taxon>
    </lineage>
</organism>
<dbReference type="Proteomes" id="UP001247620">
    <property type="component" value="Unassembled WGS sequence"/>
</dbReference>
<keyword evidence="2" id="KW-1185">Reference proteome</keyword>
<accession>A0ABU1TF19</accession>
<proteinExistence type="predicted"/>
<name>A0ABU1TF19_9SPHI</name>
<reference evidence="1 2" key="1">
    <citation type="submission" date="2023-07" db="EMBL/GenBank/DDBJ databases">
        <title>Sorghum-associated microbial communities from plants grown in Nebraska, USA.</title>
        <authorList>
            <person name="Schachtman D."/>
        </authorList>
    </citation>
    <scope>NUCLEOTIDE SEQUENCE [LARGE SCALE GENOMIC DNA]</scope>
    <source>
        <strain evidence="1 2">3262</strain>
    </source>
</reference>
<evidence type="ECO:0000313" key="1">
    <source>
        <dbReference type="EMBL" id="MDR6943919.1"/>
    </source>
</evidence>
<evidence type="ECO:0000313" key="2">
    <source>
        <dbReference type="Proteomes" id="UP001247620"/>
    </source>
</evidence>
<comment type="caution">
    <text evidence="1">The sequence shown here is derived from an EMBL/GenBank/DDBJ whole genome shotgun (WGS) entry which is preliminary data.</text>
</comment>